<feature type="region of interest" description="Disordered" evidence="1">
    <location>
        <begin position="21"/>
        <end position="50"/>
    </location>
</feature>
<reference evidence="2 3" key="1">
    <citation type="journal article" date="2024" name="G3 (Bethesda)">
        <title>Genome assembly of Hibiscus sabdariffa L. provides insights into metabolisms of medicinal natural products.</title>
        <authorList>
            <person name="Kim T."/>
        </authorList>
    </citation>
    <scope>NUCLEOTIDE SEQUENCE [LARGE SCALE GENOMIC DNA]</scope>
    <source>
        <strain evidence="2">TK-2024</strain>
        <tissue evidence="2">Old leaves</tissue>
    </source>
</reference>
<evidence type="ECO:0000313" key="2">
    <source>
        <dbReference type="EMBL" id="KAK8993514.1"/>
    </source>
</evidence>
<organism evidence="2 3">
    <name type="scientific">Hibiscus sabdariffa</name>
    <name type="common">roselle</name>
    <dbReference type="NCBI Taxonomy" id="183260"/>
    <lineage>
        <taxon>Eukaryota</taxon>
        <taxon>Viridiplantae</taxon>
        <taxon>Streptophyta</taxon>
        <taxon>Embryophyta</taxon>
        <taxon>Tracheophyta</taxon>
        <taxon>Spermatophyta</taxon>
        <taxon>Magnoliopsida</taxon>
        <taxon>eudicotyledons</taxon>
        <taxon>Gunneridae</taxon>
        <taxon>Pentapetalae</taxon>
        <taxon>rosids</taxon>
        <taxon>malvids</taxon>
        <taxon>Malvales</taxon>
        <taxon>Malvaceae</taxon>
        <taxon>Malvoideae</taxon>
        <taxon>Hibiscus</taxon>
    </lineage>
</organism>
<proteinExistence type="predicted"/>
<protein>
    <submittedName>
        <fullName evidence="2">Uncharacterized protein</fullName>
    </submittedName>
</protein>
<accession>A0ABR2PZ10</accession>
<evidence type="ECO:0000256" key="1">
    <source>
        <dbReference type="SAM" id="MobiDB-lite"/>
    </source>
</evidence>
<sequence length="200" mass="23570">MKALVKMGSKWGPFVELIKDKGRESSSSSDILTSETTVHEEEHSHNSSEEEDLYEYHDHINMFLIFPLIDVFGNGVTEIELMKERFAICQGLEKMFALPWLFQMPHQSFWKRSIGRSNVFRERPFHKQPKKSYLNPLLHEKFPDCFEFCLTFQVVFLPPLQEEMKSSLVSQKVKQKKKLKMEKWGIDPHTSRMLSERSTI</sequence>
<dbReference type="EMBL" id="JBBPBN010000049">
    <property type="protein sequence ID" value="KAK8993514.1"/>
    <property type="molecule type" value="Genomic_DNA"/>
</dbReference>
<gene>
    <name evidence="2" type="ORF">V6N11_033609</name>
</gene>
<comment type="caution">
    <text evidence="2">The sequence shown here is derived from an EMBL/GenBank/DDBJ whole genome shotgun (WGS) entry which is preliminary data.</text>
</comment>
<keyword evidence="3" id="KW-1185">Reference proteome</keyword>
<feature type="compositionally biased region" description="Basic and acidic residues" evidence="1">
    <location>
        <begin position="37"/>
        <end position="50"/>
    </location>
</feature>
<feature type="compositionally biased region" description="Low complexity" evidence="1">
    <location>
        <begin position="25"/>
        <end position="36"/>
    </location>
</feature>
<evidence type="ECO:0000313" key="3">
    <source>
        <dbReference type="Proteomes" id="UP001396334"/>
    </source>
</evidence>
<dbReference type="Proteomes" id="UP001396334">
    <property type="component" value="Unassembled WGS sequence"/>
</dbReference>
<name>A0ABR2PZ10_9ROSI</name>